<dbReference type="InterPro" id="IPR027385">
    <property type="entry name" value="Beta-barrel_OMP"/>
</dbReference>
<comment type="caution">
    <text evidence="4">The sequence shown here is derived from an EMBL/GenBank/DDBJ whole genome shotgun (WGS) entry which is preliminary data.</text>
</comment>
<dbReference type="Proteomes" id="UP001310022">
    <property type="component" value="Unassembled WGS sequence"/>
</dbReference>
<evidence type="ECO:0000313" key="5">
    <source>
        <dbReference type="Proteomes" id="UP001310022"/>
    </source>
</evidence>
<evidence type="ECO:0000259" key="3">
    <source>
        <dbReference type="Pfam" id="PF13505"/>
    </source>
</evidence>
<dbReference type="Pfam" id="PF13505">
    <property type="entry name" value="OMP_b-brl"/>
    <property type="match status" value="1"/>
</dbReference>
<keyword evidence="1 2" id="KW-0732">Signal</keyword>
<evidence type="ECO:0000256" key="1">
    <source>
        <dbReference type="ARBA" id="ARBA00022729"/>
    </source>
</evidence>
<dbReference type="SUPFAM" id="SSF56925">
    <property type="entry name" value="OMPA-like"/>
    <property type="match status" value="1"/>
</dbReference>
<evidence type="ECO:0000313" key="4">
    <source>
        <dbReference type="EMBL" id="GJM63581.1"/>
    </source>
</evidence>
<dbReference type="Gene3D" id="2.40.160.20">
    <property type="match status" value="1"/>
</dbReference>
<dbReference type="InterPro" id="IPR011250">
    <property type="entry name" value="OMP/PagP_B-barrel"/>
</dbReference>
<dbReference type="EMBL" id="BQKE01000003">
    <property type="protein sequence ID" value="GJM63581.1"/>
    <property type="molecule type" value="Genomic_DNA"/>
</dbReference>
<reference evidence="4 5" key="1">
    <citation type="submission" date="2021-12" db="EMBL/GenBank/DDBJ databases">
        <title>Genome sequencing of bacteria with rrn-lacking chromosome and rrn-plasmid.</title>
        <authorList>
            <person name="Anda M."/>
            <person name="Iwasaki W."/>
        </authorList>
    </citation>
    <scope>NUCLEOTIDE SEQUENCE [LARGE SCALE GENOMIC DNA]</scope>
    <source>
        <strain evidence="4 5">NBRC 15940</strain>
    </source>
</reference>
<name>A0AAN5ANR0_9BACT</name>
<proteinExistence type="predicted"/>
<sequence length="172" mass="19007">MKPILLLISCLILSMSAWAQEEQNSVPQIENITNASITAGSLRLGMDLNLAIEPGSVDQFGFLMEINYFLFNNFAVGGEFVYRDTDFSNSTFKIGGNVRYYLMFTNALGLVGKASLGFAQNDPSGEEGTKNGLYFNLRPGVTYFISERVNIETTVSPTFSDFGLTFAWFIGK</sequence>
<evidence type="ECO:0000256" key="2">
    <source>
        <dbReference type="SAM" id="SignalP"/>
    </source>
</evidence>
<feature type="domain" description="Outer membrane protein beta-barrel" evidence="3">
    <location>
        <begin position="7"/>
        <end position="151"/>
    </location>
</feature>
<feature type="chain" id="PRO_5042912642" description="Outer membrane protein beta-barrel domain-containing protein" evidence="2">
    <location>
        <begin position="20"/>
        <end position="172"/>
    </location>
</feature>
<gene>
    <name evidence="4" type="ORF">PEDI_41330</name>
</gene>
<organism evidence="4 5">
    <name type="scientific">Persicobacter diffluens</name>
    <dbReference type="NCBI Taxonomy" id="981"/>
    <lineage>
        <taxon>Bacteria</taxon>
        <taxon>Pseudomonadati</taxon>
        <taxon>Bacteroidota</taxon>
        <taxon>Cytophagia</taxon>
        <taxon>Cytophagales</taxon>
        <taxon>Persicobacteraceae</taxon>
        <taxon>Persicobacter</taxon>
    </lineage>
</organism>
<keyword evidence="5" id="KW-1185">Reference proteome</keyword>
<dbReference type="AlphaFoldDB" id="A0AAN5ANR0"/>
<accession>A0AAN5ANR0</accession>
<feature type="signal peptide" evidence="2">
    <location>
        <begin position="1"/>
        <end position="19"/>
    </location>
</feature>
<dbReference type="RefSeq" id="WP_338238731.1">
    <property type="nucleotide sequence ID" value="NZ_BQKE01000003.1"/>
</dbReference>
<protein>
    <recommendedName>
        <fullName evidence="3">Outer membrane protein beta-barrel domain-containing protein</fullName>
    </recommendedName>
</protein>